<gene>
    <name evidence="1" type="ORF">OOT00_14485</name>
</gene>
<accession>A0ABT3NE43</accession>
<comment type="caution">
    <text evidence="1">The sequence shown here is derived from an EMBL/GenBank/DDBJ whole genome shotgun (WGS) entry which is preliminary data.</text>
</comment>
<sequence>MDFHGAKNNRTWYFYRELAATVRHISLGCYAQQHILNRMDFYELGDVDSFRLEGEKTLEFLNSILIRVAPVILEEAAKLEISLPGASFEPQDFPGVITSEVLEHNIDDDEDALPFQSHYIVKIASEFIKTSKDFDQFGFYEPYSYAEMLELVPDKVNEAEIRRFQVLVHNLQSSFDTYVIHGGYRFGNRRLKQLRAHFSVSFHLLQIVSRLLHYYERHLRVRGFKDSYKKVQEILCDYVDPEILLSRTVNYALYYVNHFLNSGTQLAKELLNEHVEQATITVGIPVKLGFHSRPSLMVAKIVQHYGGRVDLCVGDALFDASSVLDIQWAGGKIQKEGLQDVAFRGDIRALKDIQILASVNYGEDSMGKGIPLPRELAYLR</sequence>
<dbReference type="SUPFAM" id="SSF55594">
    <property type="entry name" value="HPr-like"/>
    <property type="match status" value="1"/>
</dbReference>
<protein>
    <submittedName>
        <fullName evidence="1">HPr family phosphocarrier protein</fullName>
    </submittedName>
</protein>
<proteinExistence type="predicted"/>
<dbReference type="EMBL" id="JAPFPW010000024">
    <property type="protein sequence ID" value="MCW7755192.1"/>
    <property type="molecule type" value="Genomic_DNA"/>
</dbReference>
<dbReference type="RefSeq" id="WP_265426117.1">
    <property type="nucleotide sequence ID" value="NZ_JAPFPW010000024.1"/>
</dbReference>
<dbReference type="Proteomes" id="UP001209681">
    <property type="component" value="Unassembled WGS sequence"/>
</dbReference>
<evidence type="ECO:0000313" key="1">
    <source>
        <dbReference type="EMBL" id="MCW7755192.1"/>
    </source>
</evidence>
<reference evidence="1 2" key="1">
    <citation type="submission" date="2022-11" db="EMBL/GenBank/DDBJ databases">
        <title>Desulfobotulus tamanensis H1 sp. nov. - anaerobic, alkaliphilic, sulphate reducing bacterium isolated from terrestrial mud volcano.</title>
        <authorList>
            <person name="Frolova A."/>
            <person name="Merkel A.Y."/>
            <person name="Slobodkin A.I."/>
        </authorList>
    </citation>
    <scope>NUCLEOTIDE SEQUENCE [LARGE SCALE GENOMIC DNA]</scope>
    <source>
        <strain evidence="1 2">H1</strain>
    </source>
</reference>
<organism evidence="1 2">
    <name type="scientific">Desulfobotulus pelophilus</name>
    <dbReference type="NCBI Taxonomy" id="2823377"/>
    <lineage>
        <taxon>Bacteria</taxon>
        <taxon>Pseudomonadati</taxon>
        <taxon>Thermodesulfobacteriota</taxon>
        <taxon>Desulfobacteria</taxon>
        <taxon>Desulfobacterales</taxon>
        <taxon>Desulfobacteraceae</taxon>
        <taxon>Desulfobotulus</taxon>
    </lineage>
</organism>
<evidence type="ECO:0000313" key="2">
    <source>
        <dbReference type="Proteomes" id="UP001209681"/>
    </source>
</evidence>
<name>A0ABT3NE43_9BACT</name>
<keyword evidence="2" id="KW-1185">Reference proteome</keyword>
<dbReference type="InterPro" id="IPR035895">
    <property type="entry name" value="HPr-like_sf"/>
</dbReference>